<evidence type="ECO:0000256" key="1">
    <source>
        <dbReference type="ARBA" id="ARBA00004141"/>
    </source>
</evidence>
<feature type="transmembrane region" description="Helical" evidence="6">
    <location>
        <begin position="54"/>
        <end position="73"/>
    </location>
</feature>
<name>A0ABR2ZCQ7_9AGAR</name>
<dbReference type="Proteomes" id="UP001437256">
    <property type="component" value="Unassembled WGS sequence"/>
</dbReference>
<dbReference type="EMBL" id="JBBXMP010000251">
    <property type="protein sequence ID" value="KAL0059083.1"/>
    <property type="molecule type" value="Genomic_DNA"/>
</dbReference>
<feature type="transmembrane region" description="Helical" evidence="6">
    <location>
        <begin position="20"/>
        <end position="42"/>
    </location>
</feature>
<evidence type="ECO:0000256" key="5">
    <source>
        <dbReference type="ARBA" id="ARBA00023136"/>
    </source>
</evidence>
<accession>A0ABR2ZCQ7</accession>
<proteinExistence type="inferred from homology"/>
<dbReference type="PANTHER" id="PTHR42038:SF2">
    <property type="entry name" value="TERPENE CYCLASE AUSL"/>
    <property type="match status" value="1"/>
</dbReference>
<keyword evidence="3 6" id="KW-0812">Transmembrane</keyword>
<evidence type="ECO:0000256" key="2">
    <source>
        <dbReference type="ARBA" id="ARBA00006757"/>
    </source>
</evidence>
<evidence type="ECO:0000313" key="8">
    <source>
        <dbReference type="Proteomes" id="UP001437256"/>
    </source>
</evidence>
<evidence type="ECO:0000313" key="7">
    <source>
        <dbReference type="EMBL" id="KAL0059083.1"/>
    </source>
</evidence>
<gene>
    <name evidence="7" type="ORF">AAF712_014214</name>
</gene>
<protein>
    <submittedName>
        <fullName evidence="7">Uncharacterized protein</fullName>
    </submittedName>
</protein>
<dbReference type="Pfam" id="PF25129">
    <property type="entry name" value="Pyr4-TMTC"/>
    <property type="match status" value="1"/>
</dbReference>
<evidence type="ECO:0000256" key="4">
    <source>
        <dbReference type="ARBA" id="ARBA00022989"/>
    </source>
</evidence>
<comment type="similarity">
    <text evidence="2">Belongs to the paxB family.</text>
</comment>
<keyword evidence="5 6" id="KW-0472">Membrane</keyword>
<dbReference type="InterPro" id="IPR039020">
    <property type="entry name" value="PaxB-like"/>
</dbReference>
<evidence type="ECO:0000256" key="6">
    <source>
        <dbReference type="SAM" id="Phobius"/>
    </source>
</evidence>
<comment type="subcellular location">
    <subcellularLocation>
        <location evidence="1">Membrane</location>
        <topology evidence="1">Multi-pass membrane protein</topology>
    </subcellularLocation>
</comment>
<keyword evidence="4 6" id="KW-1133">Transmembrane helix</keyword>
<evidence type="ECO:0000256" key="3">
    <source>
        <dbReference type="ARBA" id="ARBA00022692"/>
    </source>
</evidence>
<organism evidence="7 8">
    <name type="scientific">Marasmius tenuissimus</name>
    <dbReference type="NCBI Taxonomy" id="585030"/>
    <lineage>
        <taxon>Eukaryota</taxon>
        <taxon>Fungi</taxon>
        <taxon>Dikarya</taxon>
        <taxon>Basidiomycota</taxon>
        <taxon>Agaricomycotina</taxon>
        <taxon>Agaricomycetes</taxon>
        <taxon>Agaricomycetidae</taxon>
        <taxon>Agaricales</taxon>
        <taxon>Marasmiineae</taxon>
        <taxon>Marasmiaceae</taxon>
        <taxon>Marasmius</taxon>
    </lineage>
</organism>
<comment type="caution">
    <text evidence="7">The sequence shown here is derived from an EMBL/GenBank/DDBJ whole genome shotgun (WGS) entry which is preliminary data.</text>
</comment>
<reference evidence="7 8" key="1">
    <citation type="submission" date="2024-05" db="EMBL/GenBank/DDBJ databases">
        <title>A draft genome resource for the thread blight pathogen Marasmius tenuissimus strain MS-2.</title>
        <authorList>
            <person name="Yulfo-Soto G.E."/>
            <person name="Baruah I.K."/>
            <person name="Amoako-Attah I."/>
            <person name="Bukari Y."/>
            <person name="Meinhardt L.W."/>
            <person name="Bailey B.A."/>
            <person name="Cohen S.P."/>
        </authorList>
    </citation>
    <scope>NUCLEOTIDE SEQUENCE [LARGE SCALE GENOMIC DNA]</scope>
    <source>
        <strain evidence="7 8">MS-2</strain>
    </source>
</reference>
<dbReference type="PANTHER" id="PTHR42038">
    <property type="match status" value="1"/>
</dbReference>
<sequence length="150" mass="16885">MDSDQEELQLSKPPKTYSNLLAGGLNATCGLFWSAAYVLYVYQARKDKSYGMPVFALCLNLAWELIHTFVYPLHGIGRYIHFPWVFLDIRIDLTNLPAKVVSLPGIACGEFEVPLSRPRVAIQIRVRVNPIRVVAALDTLRSRPPVPISF</sequence>
<keyword evidence="8" id="KW-1185">Reference proteome</keyword>